<dbReference type="InterPro" id="IPR050739">
    <property type="entry name" value="MFP"/>
</dbReference>
<keyword evidence="4" id="KW-1185">Reference proteome</keyword>
<evidence type="ECO:0000256" key="1">
    <source>
        <dbReference type="SAM" id="Coils"/>
    </source>
</evidence>
<proteinExistence type="predicted"/>
<protein>
    <submittedName>
        <fullName evidence="3">HlyD family efflux transporter periplasmic adaptor subunit</fullName>
    </submittedName>
</protein>
<dbReference type="EMBL" id="CP113088">
    <property type="protein sequence ID" value="WAC01061.1"/>
    <property type="molecule type" value="Genomic_DNA"/>
</dbReference>
<reference evidence="3" key="1">
    <citation type="submission" date="2022-11" db="EMBL/GenBank/DDBJ databases">
        <title>Lacinutrix neustonica HL-RS19T sp. nov., isolated from the surface microlayer sample of brackish Lake Shihwa.</title>
        <authorList>
            <person name="Choi J.Y."/>
            <person name="Hwang C.Y."/>
        </authorList>
    </citation>
    <scope>NUCLEOTIDE SEQUENCE</scope>
    <source>
        <strain evidence="3">HL-RS19</strain>
    </source>
</reference>
<gene>
    <name evidence="3" type="ORF">N7U66_12840</name>
</gene>
<organism evidence="3 4">
    <name type="scientific">Lacinutrix neustonica</name>
    <dbReference type="NCBI Taxonomy" id="2980107"/>
    <lineage>
        <taxon>Bacteria</taxon>
        <taxon>Pseudomonadati</taxon>
        <taxon>Bacteroidota</taxon>
        <taxon>Flavobacteriia</taxon>
        <taxon>Flavobacteriales</taxon>
        <taxon>Flavobacteriaceae</taxon>
        <taxon>Lacinutrix</taxon>
    </lineage>
</organism>
<dbReference type="PANTHER" id="PTHR30386">
    <property type="entry name" value="MEMBRANE FUSION SUBUNIT OF EMRAB-TOLC MULTIDRUG EFFLUX PUMP"/>
    <property type="match status" value="1"/>
</dbReference>
<accession>A0A9E8MTI4</accession>
<dbReference type="KEGG" id="lnu:N7U66_12840"/>
<sequence>MLPFIEVDIYTTSRGIITSHEKPVTLYAPVSGRITYFNLIENMSVSKGDTLLVVNQSILEERDHLMDSQKEDIEDFIVDLNYLIKGDYSSIKTNQYQKEYIRFQQQLFNVNTLIKNTNAEYNRSNALYQKGVIAKAEYDRALLDLNKLKNDKENTIKQSQLTWQKELTDYKRALEDLESNKKQLEEEKTMYVLIAPIDGELINVQGYNQGSVLSPGSTLANISPSKNLVIESYLSPTDIGYIKEGVSAKYQVDSYNSNQWGFATGKITEVGKDIVQINNRNIFKVRSSLNETYLSLINGAQGQLKKGMTVTSRFFLIRRSLYDLLFDSIDDWFNPYNPTNE</sequence>
<dbReference type="PANTHER" id="PTHR30386:SF28">
    <property type="entry name" value="EXPORTED PROTEIN"/>
    <property type="match status" value="1"/>
</dbReference>
<feature type="domain" description="AprE-like beta-barrel" evidence="2">
    <location>
        <begin position="228"/>
        <end position="312"/>
    </location>
</feature>
<dbReference type="RefSeq" id="WP_267675614.1">
    <property type="nucleotide sequence ID" value="NZ_CP113088.1"/>
</dbReference>
<dbReference type="Pfam" id="PF26002">
    <property type="entry name" value="Beta-barrel_AprE"/>
    <property type="match status" value="1"/>
</dbReference>
<dbReference type="Proteomes" id="UP001164705">
    <property type="component" value="Chromosome"/>
</dbReference>
<dbReference type="AlphaFoldDB" id="A0A9E8MTI4"/>
<evidence type="ECO:0000259" key="2">
    <source>
        <dbReference type="Pfam" id="PF26002"/>
    </source>
</evidence>
<feature type="coiled-coil region" evidence="1">
    <location>
        <begin position="138"/>
        <end position="194"/>
    </location>
</feature>
<dbReference type="Gene3D" id="2.40.30.170">
    <property type="match status" value="1"/>
</dbReference>
<dbReference type="InterPro" id="IPR058982">
    <property type="entry name" value="Beta-barrel_AprE"/>
</dbReference>
<keyword evidence="1" id="KW-0175">Coiled coil</keyword>
<evidence type="ECO:0000313" key="4">
    <source>
        <dbReference type="Proteomes" id="UP001164705"/>
    </source>
</evidence>
<evidence type="ECO:0000313" key="3">
    <source>
        <dbReference type="EMBL" id="WAC01061.1"/>
    </source>
</evidence>
<name>A0A9E8MTI4_9FLAO</name>